<dbReference type="EMBL" id="JYDQ01000182">
    <property type="protein sequence ID" value="KRY11824.1"/>
    <property type="molecule type" value="Genomic_DNA"/>
</dbReference>
<sequence>MPRCSLLSVKTDSKTIGVLDICSIRLRLQLIFYGVPFALRYVTSFVMFTSFGSKFCITNIHSKTIGVLDICSIRLRLQLIFYGVPFALRYLDRTVFGAVTFPSCSSVVSLIIKQISLSQASSVRTNPDNVLVLVAVSAFPMFGGMLCMLLYIYGEWKLADTSDAEDEEVSISMTALI</sequence>
<gene>
    <name evidence="2" type="ORF">T12_14910</name>
</gene>
<keyword evidence="1" id="KW-0812">Transmembrane</keyword>
<feature type="transmembrane region" description="Helical" evidence="1">
    <location>
        <begin position="132"/>
        <end position="153"/>
    </location>
</feature>
<proteinExistence type="predicted"/>
<accession>A0A0V0ZGZ6</accession>
<organism evidence="2 3">
    <name type="scientific">Trichinella patagoniensis</name>
    <dbReference type="NCBI Taxonomy" id="990121"/>
    <lineage>
        <taxon>Eukaryota</taxon>
        <taxon>Metazoa</taxon>
        <taxon>Ecdysozoa</taxon>
        <taxon>Nematoda</taxon>
        <taxon>Enoplea</taxon>
        <taxon>Dorylaimia</taxon>
        <taxon>Trichinellida</taxon>
        <taxon>Trichinellidae</taxon>
        <taxon>Trichinella</taxon>
    </lineage>
</organism>
<comment type="caution">
    <text evidence="2">The sequence shown here is derived from an EMBL/GenBank/DDBJ whole genome shotgun (WGS) entry which is preliminary data.</text>
</comment>
<feature type="transmembrane region" description="Helical" evidence="1">
    <location>
        <begin position="94"/>
        <end position="112"/>
    </location>
</feature>
<feature type="transmembrane region" description="Helical" evidence="1">
    <location>
        <begin position="30"/>
        <end position="53"/>
    </location>
</feature>
<dbReference type="Proteomes" id="UP000054783">
    <property type="component" value="Unassembled WGS sequence"/>
</dbReference>
<dbReference type="AlphaFoldDB" id="A0A0V0ZGZ6"/>
<evidence type="ECO:0000256" key="1">
    <source>
        <dbReference type="SAM" id="Phobius"/>
    </source>
</evidence>
<evidence type="ECO:0000313" key="3">
    <source>
        <dbReference type="Proteomes" id="UP000054783"/>
    </source>
</evidence>
<keyword evidence="3" id="KW-1185">Reference proteome</keyword>
<keyword evidence="1" id="KW-1133">Transmembrane helix</keyword>
<protein>
    <submittedName>
        <fullName evidence="2">Uncharacterized protein</fullName>
    </submittedName>
</protein>
<name>A0A0V0ZGZ6_9BILA</name>
<evidence type="ECO:0000313" key="2">
    <source>
        <dbReference type="EMBL" id="KRY11824.1"/>
    </source>
</evidence>
<keyword evidence="1" id="KW-0472">Membrane</keyword>
<reference evidence="2 3" key="1">
    <citation type="submission" date="2015-01" db="EMBL/GenBank/DDBJ databases">
        <title>Evolution of Trichinella species and genotypes.</title>
        <authorList>
            <person name="Korhonen P.K."/>
            <person name="Edoardo P."/>
            <person name="Giuseppe L.R."/>
            <person name="Gasser R.B."/>
        </authorList>
    </citation>
    <scope>NUCLEOTIDE SEQUENCE [LARGE SCALE GENOMIC DNA]</scope>
    <source>
        <strain evidence="2">ISS2496</strain>
    </source>
</reference>